<evidence type="ECO:0000313" key="2">
    <source>
        <dbReference type="Proteomes" id="UP000242450"/>
    </source>
</evidence>
<sequence>MEKLVKSISQLKCQQDVFCLQNKSQTQPDSSSFFRKFSVNWTKGIRRCWMPPEDYWANYPN</sequence>
<organism evidence="1 2">
    <name type="scientific">Cervus elaphus hippelaphus</name>
    <name type="common">European red deer</name>
    <dbReference type="NCBI Taxonomy" id="46360"/>
    <lineage>
        <taxon>Eukaryota</taxon>
        <taxon>Metazoa</taxon>
        <taxon>Chordata</taxon>
        <taxon>Craniata</taxon>
        <taxon>Vertebrata</taxon>
        <taxon>Euteleostomi</taxon>
        <taxon>Mammalia</taxon>
        <taxon>Eutheria</taxon>
        <taxon>Laurasiatheria</taxon>
        <taxon>Artiodactyla</taxon>
        <taxon>Ruminantia</taxon>
        <taxon>Pecora</taxon>
        <taxon>Cervidae</taxon>
        <taxon>Cervinae</taxon>
        <taxon>Cervus</taxon>
    </lineage>
</organism>
<keyword evidence="2" id="KW-1185">Reference proteome</keyword>
<name>A0A212CK24_CEREH</name>
<accession>A0A212CK24</accession>
<reference evidence="1 2" key="1">
    <citation type="journal article" date="2018" name="Mol. Genet. Genomics">
        <title>The red deer Cervus elaphus genome CerEla1.0: sequencing, annotating, genes, and chromosomes.</title>
        <authorList>
            <person name="Bana N.A."/>
            <person name="Nyiri A."/>
            <person name="Nagy J."/>
            <person name="Frank K."/>
            <person name="Nagy T."/>
            <person name="Steger V."/>
            <person name="Schiller M."/>
            <person name="Lakatos P."/>
            <person name="Sugar L."/>
            <person name="Horn P."/>
            <person name="Barta E."/>
            <person name="Orosz L."/>
        </authorList>
    </citation>
    <scope>NUCLEOTIDE SEQUENCE [LARGE SCALE GENOMIC DNA]</scope>
    <source>
        <strain evidence="1">Hungarian</strain>
    </source>
</reference>
<evidence type="ECO:0000313" key="1">
    <source>
        <dbReference type="EMBL" id="OWK06369.1"/>
    </source>
</evidence>
<dbReference type="Proteomes" id="UP000242450">
    <property type="component" value="Chromosome 18"/>
</dbReference>
<protein>
    <submittedName>
        <fullName evidence="1">Uncharacterized protein</fullName>
    </submittedName>
</protein>
<dbReference type="AlphaFoldDB" id="A0A212CK24"/>
<proteinExistence type="predicted"/>
<gene>
    <name evidence="1" type="ORF">Celaphus_00012275</name>
</gene>
<dbReference type="EMBL" id="MKHE01000018">
    <property type="protein sequence ID" value="OWK06369.1"/>
    <property type="molecule type" value="Genomic_DNA"/>
</dbReference>
<comment type="caution">
    <text evidence="1">The sequence shown here is derived from an EMBL/GenBank/DDBJ whole genome shotgun (WGS) entry which is preliminary data.</text>
</comment>